<name>A0ABZ3EVJ8_9FIRM</name>
<accession>A0ABZ3EVJ8</accession>
<sequence length="130" mass="15266">MKATVLLYNFQDKLYREQVKKILLVQRLSIKEVPKEEYLNPIGYYAGDEEVKVSEKRYEGMELDGEMMVFAGLSGEQIDKVLAGFRKNKVPRVNCKAVLTPTNRFWNALQLFEELKREHEAMYKNKISEK</sequence>
<dbReference type="InterPro" id="IPR016621">
    <property type="entry name" value="UCP014543"/>
</dbReference>
<dbReference type="EMBL" id="CP146256">
    <property type="protein sequence ID" value="XAH74226.1"/>
    <property type="molecule type" value="Genomic_DNA"/>
</dbReference>
<evidence type="ECO:0000313" key="1">
    <source>
        <dbReference type="EMBL" id="XAH74226.1"/>
    </source>
</evidence>
<keyword evidence="2" id="KW-1185">Reference proteome</keyword>
<dbReference type="Pfam" id="PF12646">
    <property type="entry name" value="DUF3783"/>
    <property type="match status" value="1"/>
</dbReference>
<evidence type="ECO:0000313" key="2">
    <source>
        <dbReference type="Proteomes" id="UP001451571"/>
    </source>
</evidence>
<dbReference type="RefSeq" id="WP_342757820.1">
    <property type="nucleotide sequence ID" value="NZ_CP146256.1"/>
</dbReference>
<reference evidence="1 2" key="1">
    <citation type="submission" date="2024-02" db="EMBL/GenBank/DDBJ databases">
        <title>Bacterial strain from lacustrine sediment.</title>
        <authorList>
            <person name="Petit C."/>
            <person name="Fadhlaoui K."/>
        </authorList>
    </citation>
    <scope>NUCLEOTIDE SEQUENCE [LARGE SCALE GENOMIC DNA]</scope>
    <source>
        <strain evidence="1 2">IPX-CK</strain>
    </source>
</reference>
<organism evidence="1 2">
    <name type="scientific">Kineothrix sedimenti</name>
    <dbReference type="NCBI Taxonomy" id="3123317"/>
    <lineage>
        <taxon>Bacteria</taxon>
        <taxon>Bacillati</taxon>
        <taxon>Bacillota</taxon>
        <taxon>Clostridia</taxon>
        <taxon>Lachnospirales</taxon>
        <taxon>Lachnospiraceae</taxon>
        <taxon>Kineothrix</taxon>
    </lineage>
</organism>
<proteinExistence type="predicted"/>
<protein>
    <submittedName>
        <fullName evidence="1">DUF3783 domain-containing protein</fullName>
    </submittedName>
</protein>
<gene>
    <name evidence="1" type="ORF">V6984_00185</name>
</gene>
<dbReference type="Proteomes" id="UP001451571">
    <property type="component" value="Chromosome"/>
</dbReference>